<keyword evidence="3" id="KW-1185">Reference proteome</keyword>
<dbReference type="GO" id="GO:0016740">
    <property type="term" value="F:transferase activity"/>
    <property type="evidence" value="ECO:0007669"/>
    <property type="project" value="UniProtKB-KW"/>
</dbReference>
<dbReference type="InterPro" id="IPR002575">
    <property type="entry name" value="Aminoglycoside_PTrfase"/>
</dbReference>
<dbReference type="Gene3D" id="3.40.50.300">
    <property type="entry name" value="P-loop containing nucleotide triphosphate hydrolases"/>
    <property type="match status" value="1"/>
</dbReference>
<keyword evidence="2" id="KW-0808">Transferase</keyword>
<feature type="domain" description="Aminoglycoside phosphotransferase" evidence="1">
    <location>
        <begin position="129"/>
        <end position="267"/>
    </location>
</feature>
<evidence type="ECO:0000313" key="3">
    <source>
        <dbReference type="Proteomes" id="UP000240653"/>
    </source>
</evidence>
<dbReference type="PANTHER" id="PTHR43883:SF1">
    <property type="entry name" value="GLUCONOKINASE"/>
    <property type="match status" value="1"/>
</dbReference>
<dbReference type="SUPFAM" id="SSF52540">
    <property type="entry name" value="P-loop containing nucleoside triphosphate hydrolases"/>
    <property type="match status" value="1"/>
</dbReference>
<accession>A0A2P7SG66</accession>
<proteinExistence type="predicted"/>
<dbReference type="InterPro" id="IPR052732">
    <property type="entry name" value="Cell-binding_unc_protein"/>
</dbReference>
<protein>
    <submittedName>
        <fullName evidence="2">Aminoglycoside phosphotransferase</fullName>
    </submittedName>
</protein>
<dbReference type="EMBL" id="PXYL01000004">
    <property type="protein sequence ID" value="PSJ61489.1"/>
    <property type="molecule type" value="Genomic_DNA"/>
</dbReference>
<dbReference type="Proteomes" id="UP000240653">
    <property type="component" value="Unassembled WGS sequence"/>
</dbReference>
<dbReference type="OrthoDB" id="9810277at2"/>
<dbReference type="InterPro" id="IPR027417">
    <property type="entry name" value="P-loop_NTPase"/>
</dbReference>
<name>A0A2P7SG66_9HYPH</name>
<dbReference type="Pfam" id="PF13671">
    <property type="entry name" value="AAA_33"/>
    <property type="match status" value="1"/>
</dbReference>
<evidence type="ECO:0000313" key="2">
    <source>
        <dbReference type="EMBL" id="PSJ61489.1"/>
    </source>
</evidence>
<evidence type="ECO:0000259" key="1">
    <source>
        <dbReference type="Pfam" id="PF01636"/>
    </source>
</evidence>
<dbReference type="PANTHER" id="PTHR43883">
    <property type="entry name" value="SLR0207 PROTEIN"/>
    <property type="match status" value="1"/>
</dbReference>
<dbReference type="AlphaFoldDB" id="A0A2P7SG66"/>
<dbReference type="SUPFAM" id="SSF56112">
    <property type="entry name" value="Protein kinase-like (PK-like)"/>
    <property type="match status" value="1"/>
</dbReference>
<dbReference type="Gene3D" id="3.90.1200.10">
    <property type="match status" value="1"/>
</dbReference>
<gene>
    <name evidence="2" type="ORF">C7I85_10590</name>
</gene>
<dbReference type="Pfam" id="PF01636">
    <property type="entry name" value="APH"/>
    <property type="match status" value="1"/>
</dbReference>
<sequence length="514" mass="56139">MITEDQHRAIEFLNDPASYGLFEPVQVMETHISMIFLVGNRAFKMKRAVKLPYVDFSTADLRLAACEKEVALNSVTAPGLYLGVRRIASREDGSLCFSAGGPPVEAVVEMVRFDQSCLFDRMAVSGTLTPALMTEVARQIAQFHATAPVVTAESGSANLAGVLDINEAGFATSHVFDAEEIKSFAGRFRKALQRHAHHLDRRAAASKIRRCHGDLHLRNICLFEGAPRLFDCIEFNDQIATVDVLYDLAFLLMDLWHRGLRQFANLVMNRYLDETGDEDGFCLLPFFMAVRAAVRAHVTATQAQEGGENSQALIATARSYFELAHSLLDEQPPRLIAIGGLSGSGKSTVAVVLSPEIGSPPGARLLESDRIRKAMFGVDPETRLGPDAYQPDVSAKVYRALRERAGAILSSGGSVVADAVFDRADNRALMEKAASDHSVRFTGIWLDADPATLLKRVEARVGGSSDATVEVLKGQLERASERIDWRRLNAEPPAAETAREIRNLLVCDPESATG</sequence>
<dbReference type="InterPro" id="IPR011009">
    <property type="entry name" value="Kinase-like_dom_sf"/>
</dbReference>
<reference evidence="2 3" key="1">
    <citation type="submission" date="2018-03" db="EMBL/GenBank/DDBJ databases">
        <title>The draft genome of Mesorhizobium soli JCM 19897.</title>
        <authorList>
            <person name="Li L."/>
            <person name="Liu L."/>
            <person name="Liang L."/>
            <person name="Wang T."/>
            <person name="Zhang X."/>
        </authorList>
    </citation>
    <scope>NUCLEOTIDE SEQUENCE [LARGE SCALE GENOMIC DNA]</scope>
    <source>
        <strain evidence="2 3">JCM 19897</strain>
    </source>
</reference>
<organism evidence="2 3">
    <name type="scientific">Pseudaminobacter soli</name>
    <name type="common">ex Li et al. 2025</name>
    <dbReference type="NCBI Taxonomy" id="1295366"/>
    <lineage>
        <taxon>Bacteria</taxon>
        <taxon>Pseudomonadati</taxon>
        <taxon>Pseudomonadota</taxon>
        <taxon>Alphaproteobacteria</taxon>
        <taxon>Hyphomicrobiales</taxon>
        <taxon>Phyllobacteriaceae</taxon>
        <taxon>Pseudaminobacter</taxon>
    </lineage>
</organism>
<comment type="caution">
    <text evidence="2">The sequence shown here is derived from an EMBL/GenBank/DDBJ whole genome shotgun (WGS) entry which is preliminary data.</text>
</comment>
<dbReference type="RefSeq" id="WP_106723920.1">
    <property type="nucleotide sequence ID" value="NZ_PXYL01000004.1"/>
</dbReference>